<evidence type="ECO:0000313" key="12">
    <source>
        <dbReference type="Proteomes" id="UP000654993"/>
    </source>
</evidence>
<dbReference type="GO" id="GO:0008137">
    <property type="term" value="F:NADH dehydrogenase (ubiquinone) activity"/>
    <property type="evidence" value="ECO:0007669"/>
    <property type="project" value="InterPro"/>
</dbReference>
<proteinExistence type="inferred from homology"/>
<evidence type="ECO:0000256" key="4">
    <source>
        <dbReference type="ARBA" id="ARBA00022475"/>
    </source>
</evidence>
<reference evidence="11" key="1">
    <citation type="submission" date="2020-08" db="EMBL/GenBank/DDBJ databases">
        <authorList>
            <person name="Uke A."/>
            <person name="Chhe C."/>
            <person name="Baramee S."/>
            <person name="Kosugi A."/>
        </authorList>
    </citation>
    <scope>NUCLEOTIDE SEQUENCE</scope>
    <source>
        <strain evidence="11">DA-C8</strain>
    </source>
</reference>
<dbReference type="InterPro" id="IPR050586">
    <property type="entry name" value="CPA3_Na-H_Antiporter_D"/>
</dbReference>
<dbReference type="PANTHER" id="PTHR42703">
    <property type="entry name" value="NADH DEHYDROGENASE"/>
    <property type="match status" value="1"/>
</dbReference>
<evidence type="ECO:0000256" key="8">
    <source>
        <dbReference type="RuleBase" id="RU000320"/>
    </source>
</evidence>
<gene>
    <name evidence="11" type="primary">mrpD</name>
    <name evidence="11" type="ORF">PRECH8_19290</name>
</gene>
<evidence type="ECO:0000256" key="7">
    <source>
        <dbReference type="ARBA" id="ARBA00023136"/>
    </source>
</evidence>
<evidence type="ECO:0000256" key="1">
    <source>
        <dbReference type="ARBA" id="ARBA00004651"/>
    </source>
</evidence>
<dbReference type="EMBL" id="BMAQ01000021">
    <property type="protein sequence ID" value="GFR38633.1"/>
    <property type="molecule type" value="Genomic_DNA"/>
</dbReference>
<feature type="transmembrane region" description="Helical" evidence="9">
    <location>
        <begin position="108"/>
        <end position="126"/>
    </location>
</feature>
<dbReference type="Pfam" id="PF00361">
    <property type="entry name" value="Proton_antipo_M"/>
    <property type="match status" value="1"/>
</dbReference>
<evidence type="ECO:0000256" key="6">
    <source>
        <dbReference type="ARBA" id="ARBA00022989"/>
    </source>
</evidence>
<feature type="transmembrane region" description="Helical" evidence="9">
    <location>
        <begin position="368"/>
        <end position="386"/>
    </location>
</feature>
<keyword evidence="12" id="KW-1185">Reference proteome</keyword>
<organism evidence="11 12">
    <name type="scientific">Insulibacter thermoxylanivorax</name>
    <dbReference type="NCBI Taxonomy" id="2749268"/>
    <lineage>
        <taxon>Bacteria</taxon>
        <taxon>Bacillati</taxon>
        <taxon>Bacillota</taxon>
        <taxon>Bacilli</taxon>
        <taxon>Bacillales</taxon>
        <taxon>Paenibacillaceae</taxon>
        <taxon>Insulibacter</taxon>
    </lineage>
</organism>
<dbReference type="InterPro" id="IPR001750">
    <property type="entry name" value="ND/Mrp_TM"/>
</dbReference>
<evidence type="ECO:0000256" key="9">
    <source>
        <dbReference type="SAM" id="Phobius"/>
    </source>
</evidence>
<comment type="subcellular location">
    <subcellularLocation>
        <location evidence="1">Cell membrane</location>
        <topology evidence="1">Multi-pass membrane protein</topology>
    </subcellularLocation>
    <subcellularLocation>
        <location evidence="8">Membrane</location>
        <topology evidence="8">Multi-pass membrane protein</topology>
    </subcellularLocation>
</comment>
<dbReference type="Proteomes" id="UP000654993">
    <property type="component" value="Unassembled WGS sequence"/>
</dbReference>
<dbReference type="GO" id="GO:0015297">
    <property type="term" value="F:antiporter activity"/>
    <property type="evidence" value="ECO:0007669"/>
    <property type="project" value="UniProtKB-KW"/>
</dbReference>
<evidence type="ECO:0000313" key="11">
    <source>
        <dbReference type="EMBL" id="GFR38633.1"/>
    </source>
</evidence>
<feature type="transmembrane region" description="Helical" evidence="9">
    <location>
        <begin position="69"/>
        <end position="96"/>
    </location>
</feature>
<dbReference type="PANTHER" id="PTHR42703:SF1">
    <property type="entry name" value="NA(+)_H(+) ANTIPORTER SUBUNIT D1"/>
    <property type="match status" value="1"/>
</dbReference>
<feature type="domain" description="NADH:quinone oxidoreductase/Mrp antiporter transmembrane" evidence="10">
    <location>
        <begin position="129"/>
        <end position="417"/>
    </location>
</feature>
<keyword evidence="7 9" id="KW-0472">Membrane</keyword>
<dbReference type="GO" id="GO:0005886">
    <property type="term" value="C:plasma membrane"/>
    <property type="evidence" value="ECO:0007669"/>
    <property type="project" value="UniProtKB-SubCell"/>
</dbReference>
<feature type="transmembrane region" description="Helical" evidence="9">
    <location>
        <begin position="132"/>
        <end position="151"/>
    </location>
</feature>
<feature type="transmembrane region" description="Helical" evidence="9">
    <location>
        <begin position="203"/>
        <end position="229"/>
    </location>
</feature>
<dbReference type="PRINTS" id="PR01437">
    <property type="entry name" value="NUOXDRDTASE4"/>
</dbReference>
<keyword evidence="4" id="KW-1003">Cell membrane</keyword>
<comment type="similarity">
    <text evidence="2">Belongs to the CPA3 antiporters (TC 2.A.63) subunit D family.</text>
</comment>
<evidence type="ECO:0000256" key="5">
    <source>
        <dbReference type="ARBA" id="ARBA00022692"/>
    </source>
</evidence>
<keyword evidence="5 8" id="KW-0812">Transmembrane</keyword>
<feature type="transmembrane region" description="Helical" evidence="9">
    <location>
        <begin position="270"/>
        <end position="293"/>
    </location>
</feature>
<feature type="transmembrane region" description="Helical" evidence="9">
    <location>
        <begin position="163"/>
        <end position="183"/>
    </location>
</feature>
<keyword evidence="6 9" id="KW-1133">Transmembrane helix</keyword>
<evidence type="ECO:0000256" key="3">
    <source>
        <dbReference type="ARBA" id="ARBA00022449"/>
    </source>
</evidence>
<keyword evidence="3" id="KW-0813">Transport</keyword>
<feature type="transmembrane region" description="Helical" evidence="9">
    <location>
        <begin position="241"/>
        <end position="264"/>
    </location>
</feature>
<dbReference type="NCBIfam" id="NF009306">
    <property type="entry name" value="PRK12663.1"/>
    <property type="match status" value="1"/>
</dbReference>
<feature type="transmembrane region" description="Helical" evidence="9">
    <location>
        <begin position="448"/>
        <end position="473"/>
    </location>
</feature>
<dbReference type="AlphaFoldDB" id="A0A916VG68"/>
<comment type="caution">
    <text evidence="11">The sequence shown here is derived from an EMBL/GenBank/DDBJ whole genome shotgun (WGS) entry which is preliminary data.</text>
</comment>
<feature type="transmembrane region" description="Helical" evidence="9">
    <location>
        <begin position="6"/>
        <end position="23"/>
    </location>
</feature>
<keyword evidence="3" id="KW-0050">Antiport</keyword>
<evidence type="ECO:0000259" key="10">
    <source>
        <dbReference type="Pfam" id="PF00361"/>
    </source>
</evidence>
<accession>A0A916VG68</accession>
<protein>
    <submittedName>
        <fullName evidence="11">Na(+)/H(+) antiporter subunit D</fullName>
    </submittedName>
</protein>
<sequence length="493" mass="53779">MSNNLIVLPLLIPLLTGIVLIFINRHRKLVRWVSGVSSIINIFIAASVVQNVRLDGVQILNMSGWEAPFGITFTADMFATLLVLTTALIGAACIFYSFYTIEEQRERHYYYALVQFLLVGVIGSFLTGDIFNLFVCFEVMLVASYGLIVIGGEKRQLRESLKYVLINVLSSTLFVTAIAYLYGSVGTLNMAHLSQRVAEVSQGGILTVIAILLLIVFALKAGLILYFWLPGSYQVPPAAIVALFGGLLTKVGVYAIVRTFTLIFYHDPGITHTMIAWMSGLTMVFGAIGALAYRDVNRILIFNIVISIGFLGFGLSTATEAGQSGVIYYLLHDMIAKTLIFMLAGLLIKAAGTEDTRQMSGWIRRHPALGWMFFVTALAIIGVPPLSGFVGKLLIVEGGLAAEQYLLTGIGLASSLFVILSLVRIFMNAFWGEEQEIHESAVQPSKKALVPGAALLILLVFIGLGAELLHPYIDQAGDVLLNPQLYIDAVLKE</sequence>
<feature type="transmembrane region" description="Helical" evidence="9">
    <location>
        <begin position="406"/>
        <end position="427"/>
    </location>
</feature>
<dbReference type="RefSeq" id="WP_200966868.1">
    <property type="nucleotide sequence ID" value="NZ_BMAQ01000021.1"/>
</dbReference>
<name>A0A916VG68_9BACL</name>
<feature type="transmembrane region" description="Helical" evidence="9">
    <location>
        <begin position="300"/>
        <end position="319"/>
    </location>
</feature>
<dbReference type="InterPro" id="IPR003918">
    <property type="entry name" value="NADH_UbQ_OxRdtase"/>
</dbReference>
<reference evidence="11" key="2">
    <citation type="journal article" date="2021" name="Data Brief">
        <title>Draft genome sequence data of the facultative, thermophilic, xylanolytic bacterium Paenibacillus sp. strain DA-C8.</title>
        <authorList>
            <person name="Chhe C."/>
            <person name="Uke A."/>
            <person name="Baramee S."/>
            <person name="Ungkulpasvich U."/>
            <person name="Tachaapaikoon C."/>
            <person name="Pason P."/>
            <person name="Waeonukul R."/>
            <person name="Ratanakhanokchai K."/>
            <person name="Kosugi A."/>
        </authorList>
    </citation>
    <scope>NUCLEOTIDE SEQUENCE</scope>
    <source>
        <strain evidence="11">DA-C8</strain>
    </source>
</reference>
<evidence type="ECO:0000256" key="2">
    <source>
        <dbReference type="ARBA" id="ARBA00005346"/>
    </source>
</evidence>
<feature type="transmembrane region" description="Helical" evidence="9">
    <location>
        <begin position="325"/>
        <end position="348"/>
    </location>
</feature>
<dbReference type="NCBIfam" id="NF005818">
    <property type="entry name" value="PRK07691.1"/>
    <property type="match status" value="1"/>
</dbReference>
<dbReference type="GO" id="GO:0042773">
    <property type="term" value="P:ATP synthesis coupled electron transport"/>
    <property type="evidence" value="ECO:0007669"/>
    <property type="project" value="InterPro"/>
</dbReference>
<feature type="transmembrane region" description="Helical" evidence="9">
    <location>
        <begin position="30"/>
        <end position="49"/>
    </location>
</feature>